<dbReference type="InterPro" id="IPR006680">
    <property type="entry name" value="Amidohydro-rel"/>
</dbReference>
<dbReference type="PANTHER" id="PTHR11271">
    <property type="entry name" value="GUANINE DEAMINASE"/>
    <property type="match status" value="1"/>
</dbReference>
<comment type="pathway">
    <text evidence="1 8">Purine metabolism; guanine degradation; xanthine from guanine: step 1/1.</text>
</comment>
<comment type="catalytic activity">
    <reaction evidence="6 8">
        <text>guanine + H2O + H(+) = xanthine + NH4(+)</text>
        <dbReference type="Rhea" id="RHEA:14665"/>
        <dbReference type="ChEBI" id="CHEBI:15377"/>
        <dbReference type="ChEBI" id="CHEBI:15378"/>
        <dbReference type="ChEBI" id="CHEBI:16235"/>
        <dbReference type="ChEBI" id="CHEBI:17712"/>
        <dbReference type="ChEBI" id="CHEBI:28938"/>
        <dbReference type="EC" id="3.5.4.3"/>
    </reaction>
</comment>
<gene>
    <name evidence="10" type="ORF">TRICI_003135</name>
</gene>
<dbReference type="Proteomes" id="UP000761534">
    <property type="component" value="Unassembled WGS sequence"/>
</dbReference>
<organism evidence="10 11">
    <name type="scientific">Trichomonascus ciferrii</name>
    <dbReference type="NCBI Taxonomy" id="44093"/>
    <lineage>
        <taxon>Eukaryota</taxon>
        <taxon>Fungi</taxon>
        <taxon>Dikarya</taxon>
        <taxon>Ascomycota</taxon>
        <taxon>Saccharomycotina</taxon>
        <taxon>Dipodascomycetes</taxon>
        <taxon>Dipodascales</taxon>
        <taxon>Trichomonascaceae</taxon>
        <taxon>Trichomonascus</taxon>
        <taxon>Trichomonascus ciferrii complex</taxon>
    </lineage>
</organism>
<dbReference type="PANTHER" id="PTHR11271:SF6">
    <property type="entry name" value="GUANINE DEAMINASE"/>
    <property type="match status" value="1"/>
</dbReference>
<evidence type="ECO:0000313" key="11">
    <source>
        <dbReference type="Proteomes" id="UP000761534"/>
    </source>
</evidence>
<evidence type="ECO:0000313" key="10">
    <source>
        <dbReference type="EMBL" id="KAA8913704.1"/>
    </source>
</evidence>
<evidence type="ECO:0000256" key="7">
    <source>
        <dbReference type="ARBA" id="ARBA00056079"/>
    </source>
</evidence>
<reference evidence="10" key="1">
    <citation type="journal article" date="2019" name="G3 (Bethesda)">
        <title>Genome Assemblies of Two Rare Opportunistic Yeast Pathogens: Diutina rugosa (syn. Candida rugosa) and Trichomonascus ciferrii (syn. Candida ciferrii).</title>
        <authorList>
            <person name="Mixao V."/>
            <person name="Saus E."/>
            <person name="Hansen A.P."/>
            <person name="Lass-Florl C."/>
            <person name="Gabaldon T."/>
        </authorList>
    </citation>
    <scope>NUCLEOTIDE SEQUENCE</scope>
    <source>
        <strain evidence="10">CBS 4856</strain>
    </source>
</reference>
<dbReference type="Gene3D" id="2.30.40.10">
    <property type="entry name" value="Urease, subunit C, domain 1"/>
    <property type="match status" value="1"/>
</dbReference>
<evidence type="ECO:0000256" key="8">
    <source>
        <dbReference type="RuleBase" id="RU366009"/>
    </source>
</evidence>
<protein>
    <recommendedName>
        <fullName evidence="8">Guanine deaminase</fullName>
        <shortName evidence="8">Guanase</shortName>
        <ecNumber evidence="8">3.5.4.3</ecNumber>
    </recommendedName>
    <alternativeName>
        <fullName evidence="8">Guanine aminohydrolase</fullName>
    </alternativeName>
</protein>
<dbReference type="SUPFAM" id="SSF51556">
    <property type="entry name" value="Metallo-dependent hydrolases"/>
    <property type="match status" value="1"/>
</dbReference>
<dbReference type="InterPro" id="IPR011059">
    <property type="entry name" value="Metal-dep_hydrolase_composite"/>
</dbReference>
<evidence type="ECO:0000256" key="1">
    <source>
        <dbReference type="ARBA" id="ARBA00004984"/>
    </source>
</evidence>
<dbReference type="GO" id="GO:0008892">
    <property type="term" value="F:guanine deaminase activity"/>
    <property type="evidence" value="ECO:0007669"/>
    <property type="project" value="UniProtKB-UniRule"/>
</dbReference>
<feature type="domain" description="Amidohydrolase-related" evidence="9">
    <location>
        <begin position="75"/>
        <end position="451"/>
    </location>
</feature>
<evidence type="ECO:0000259" key="9">
    <source>
        <dbReference type="Pfam" id="PF01979"/>
    </source>
</evidence>
<evidence type="ECO:0000256" key="6">
    <source>
        <dbReference type="ARBA" id="ARBA00051148"/>
    </source>
</evidence>
<keyword evidence="3 8" id="KW-0479">Metal-binding</keyword>
<proteinExistence type="inferred from homology"/>
<comment type="cofactor">
    <cofactor evidence="8">
        <name>Zn(2+)</name>
        <dbReference type="ChEBI" id="CHEBI:29105"/>
    </cofactor>
    <text evidence="8">Binds 1 zinc ion per subunit.</text>
</comment>
<comment type="caution">
    <text evidence="10">The sequence shown here is derived from an EMBL/GenBank/DDBJ whole genome shotgun (WGS) entry which is preliminary data.</text>
</comment>
<dbReference type="VEuPathDB" id="FungiDB:TRICI_003135"/>
<comment type="function">
    <text evidence="7 8">Catalyzes the hydrolytic deamination of guanine, producing xanthine and ammonia.</text>
</comment>
<name>A0A642V4S8_9ASCO</name>
<sequence>MTRIQVTVYEGRFIHSVEEYKLEYFSGCVGVDEQGSIAFVDREAANAHEAVRKQGISEASVEIINESQTEMGFFFPGFFDTHIHAPQFPNNGIFGDSTLLDWLNKYTFPMEASLKDTKRAKEVYSKVIETTLSNGTTTASYFATNDAGATKILADEAMRQSQRAFIGRVCMVRNTPDYYQDESDEAAHESDLKIVDYVSKLDPKRELVCPILTPRFAPTCTESGMKWQGKVAVEKDLPIQTHLSENDNEIKWVGELYPNYRSYTDVYDKCGLLTERTILAHCVHLSEEERTILVQRKSGVSHCPVSNSSLTSGECPVREYIDKGIKVSLGTDCSGGFSPSILSIARNAQLVSNHRVMKSKDNHQKLSFEEVLSLATLGGANVCNLAHKLGNFQAGKKWDAQFVDLSKGAPRVFSWAIPDDQTEKLKYLAQKWLFNGDDRNTTKVWVNGKLVVNK</sequence>
<dbReference type="UniPathway" id="UPA00603">
    <property type="reaction ID" value="UER00660"/>
</dbReference>
<dbReference type="GO" id="GO:0006147">
    <property type="term" value="P:guanine catabolic process"/>
    <property type="evidence" value="ECO:0007669"/>
    <property type="project" value="UniProtKB-UniRule"/>
</dbReference>
<evidence type="ECO:0000256" key="4">
    <source>
        <dbReference type="ARBA" id="ARBA00022801"/>
    </source>
</evidence>
<dbReference type="InterPro" id="IPR032466">
    <property type="entry name" value="Metal_Hydrolase"/>
</dbReference>
<dbReference type="GO" id="GO:0008270">
    <property type="term" value="F:zinc ion binding"/>
    <property type="evidence" value="ECO:0007669"/>
    <property type="project" value="UniProtKB-UniRule"/>
</dbReference>
<comment type="similarity">
    <text evidence="2 8">Belongs to the metallo-dependent hydrolases superfamily. ATZ/TRZ family.</text>
</comment>
<dbReference type="InterPro" id="IPR051607">
    <property type="entry name" value="Metallo-dep_hydrolases"/>
</dbReference>
<dbReference type="FunFam" id="3.20.20.140:FF:000022">
    <property type="entry name" value="Guanine deaminase"/>
    <property type="match status" value="1"/>
</dbReference>
<dbReference type="NCBIfam" id="TIGR02967">
    <property type="entry name" value="guan_deamin"/>
    <property type="match status" value="1"/>
</dbReference>
<dbReference type="EMBL" id="SWFS01000221">
    <property type="protein sequence ID" value="KAA8913704.1"/>
    <property type="molecule type" value="Genomic_DNA"/>
</dbReference>
<dbReference type="GO" id="GO:0005829">
    <property type="term" value="C:cytosol"/>
    <property type="evidence" value="ECO:0007669"/>
    <property type="project" value="TreeGrafter"/>
</dbReference>
<evidence type="ECO:0000256" key="5">
    <source>
        <dbReference type="ARBA" id="ARBA00022833"/>
    </source>
</evidence>
<dbReference type="EC" id="3.5.4.3" evidence="8"/>
<keyword evidence="5 8" id="KW-0862">Zinc</keyword>
<dbReference type="InterPro" id="IPR014311">
    <property type="entry name" value="Guanine_deaminase"/>
</dbReference>
<keyword evidence="11" id="KW-1185">Reference proteome</keyword>
<accession>A0A642V4S8</accession>
<dbReference type="AlphaFoldDB" id="A0A642V4S8"/>
<dbReference type="Gene3D" id="3.20.20.140">
    <property type="entry name" value="Metal-dependent hydrolases"/>
    <property type="match status" value="1"/>
</dbReference>
<evidence type="ECO:0000256" key="3">
    <source>
        <dbReference type="ARBA" id="ARBA00022723"/>
    </source>
</evidence>
<dbReference type="OrthoDB" id="194468at2759"/>
<evidence type="ECO:0000256" key="2">
    <source>
        <dbReference type="ARBA" id="ARBA00006745"/>
    </source>
</evidence>
<dbReference type="Pfam" id="PF01979">
    <property type="entry name" value="Amidohydro_1"/>
    <property type="match status" value="1"/>
</dbReference>
<keyword evidence="4 8" id="KW-0378">Hydrolase</keyword>